<dbReference type="EMBL" id="BARW01022490">
    <property type="protein sequence ID" value="GAI99966.1"/>
    <property type="molecule type" value="Genomic_DNA"/>
</dbReference>
<name>X1U8R0_9ZZZZ</name>
<feature type="non-terminal residue" evidence="7">
    <location>
        <position position="103"/>
    </location>
</feature>
<dbReference type="EC" id="1.17.4.1" evidence="2"/>
<sequence length="103" mass="11347">MEKPSKRERPVELSGVSVRKVTGCGNLYVTVTHMEGEEEPFEVFAVLGKAGGCSMAQAEGLCRAISVGLRYGIPVEEFVKQLEGIRCPSPYMWPKEERVLSCP</sequence>
<dbReference type="GO" id="GO:0004748">
    <property type="term" value="F:ribonucleoside-diphosphate reductase activity, thioredoxin disulfide as acceptor"/>
    <property type="evidence" value="ECO:0007669"/>
    <property type="project" value="UniProtKB-EC"/>
</dbReference>
<comment type="catalytic activity">
    <reaction evidence="5">
        <text>a 2'-deoxyribonucleoside 5'-diphosphate + [thioredoxin]-disulfide + H2O = a ribonucleoside 5'-diphosphate + [thioredoxin]-dithiol</text>
        <dbReference type="Rhea" id="RHEA:23252"/>
        <dbReference type="Rhea" id="RHEA-COMP:10698"/>
        <dbReference type="Rhea" id="RHEA-COMP:10700"/>
        <dbReference type="ChEBI" id="CHEBI:15377"/>
        <dbReference type="ChEBI" id="CHEBI:29950"/>
        <dbReference type="ChEBI" id="CHEBI:50058"/>
        <dbReference type="ChEBI" id="CHEBI:57930"/>
        <dbReference type="ChEBI" id="CHEBI:73316"/>
        <dbReference type="EC" id="1.17.4.1"/>
    </reaction>
</comment>
<evidence type="ECO:0000256" key="2">
    <source>
        <dbReference type="ARBA" id="ARBA00012274"/>
    </source>
</evidence>
<dbReference type="GO" id="GO:0000166">
    <property type="term" value="F:nucleotide binding"/>
    <property type="evidence" value="ECO:0007669"/>
    <property type="project" value="UniProtKB-KW"/>
</dbReference>
<evidence type="ECO:0000256" key="4">
    <source>
        <dbReference type="ARBA" id="ARBA00022741"/>
    </source>
</evidence>
<dbReference type="AlphaFoldDB" id="X1U8R0"/>
<gene>
    <name evidence="7" type="ORF">S12H4_37520</name>
</gene>
<comment type="caution">
    <text evidence="7">The sequence shown here is derived from an EMBL/GenBank/DDBJ whole genome shotgun (WGS) entry which is preliminary data.</text>
</comment>
<accession>X1U8R0</accession>
<dbReference type="InterPro" id="IPR024434">
    <property type="entry name" value="TSCPD_dom"/>
</dbReference>
<keyword evidence="4" id="KW-0547">Nucleotide-binding</keyword>
<proteinExistence type="inferred from homology"/>
<dbReference type="Pfam" id="PF12637">
    <property type="entry name" value="TSCPD"/>
    <property type="match status" value="1"/>
</dbReference>
<evidence type="ECO:0000256" key="1">
    <source>
        <dbReference type="ARBA" id="ARBA00007405"/>
    </source>
</evidence>
<comment type="similarity">
    <text evidence="1">Belongs to the ribonucleoside diphosphate reductase class-2 family.</text>
</comment>
<evidence type="ECO:0000256" key="5">
    <source>
        <dbReference type="ARBA" id="ARBA00047754"/>
    </source>
</evidence>
<evidence type="ECO:0000313" key="7">
    <source>
        <dbReference type="EMBL" id="GAI99966.1"/>
    </source>
</evidence>
<organism evidence="7">
    <name type="scientific">marine sediment metagenome</name>
    <dbReference type="NCBI Taxonomy" id="412755"/>
    <lineage>
        <taxon>unclassified sequences</taxon>
        <taxon>metagenomes</taxon>
        <taxon>ecological metagenomes</taxon>
    </lineage>
</organism>
<feature type="domain" description="TSCPD" evidence="6">
    <location>
        <begin position="9"/>
        <end position="103"/>
    </location>
</feature>
<evidence type="ECO:0000256" key="3">
    <source>
        <dbReference type="ARBA" id="ARBA00022634"/>
    </source>
</evidence>
<evidence type="ECO:0000259" key="6">
    <source>
        <dbReference type="Pfam" id="PF12637"/>
    </source>
</evidence>
<keyword evidence="3" id="KW-0237">DNA synthesis</keyword>
<dbReference type="GO" id="GO:0071897">
    <property type="term" value="P:DNA biosynthetic process"/>
    <property type="evidence" value="ECO:0007669"/>
    <property type="project" value="UniProtKB-KW"/>
</dbReference>
<reference evidence="7" key="1">
    <citation type="journal article" date="2014" name="Front. Microbiol.">
        <title>High frequency of phylogenetically diverse reductive dehalogenase-homologous genes in deep subseafloor sedimentary metagenomes.</title>
        <authorList>
            <person name="Kawai M."/>
            <person name="Futagami T."/>
            <person name="Toyoda A."/>
            <person name="Takaki Y."/>
            <person name="Nishi S."/>
            <person name="Hori S."/>
            <person name="Arai W."/>
            <person name="Tsubouchi T."/>
            <person name="Morono Y."/>
            <person name="Uchiyama I."/>
            <person name="Ito T."/>
            <person name="Fujiyama A."/>
            <person name="Inagaki F."/>
            <person name="Takami H."/>
        </authorList>
    </citation>
    <scope>NUCLEOTIDE SEQUENCE</scope>
    <source>
        <strain evidence="7">Expedition CK06-06</strain>
    </source>
</reference>
<protein>
    <recommendedName>
        <fullName evidence="2">ribonucleoside-diphosphate reductase</fullName>
        <ecNumber evidence="2">1.17.4.1</ecNumber>
    </recommendedName>
</protein>